<evidence type="ECO:0000313" key="9">
    <source>
        <dbReference type="Proteomes" id="UP000269374"/>
    </source>
</evidence>
<dbReference type="RefSeq" id="WP_120771066.1">
    <property type="nucleotide sequence ID" value="NZ_CP032627.1"/>
</dbReference>
<protein>
    <recommendedName>
        <fullName evidence="5">Release factor glutamine methyltransferase</fullName>
        <shortName evidence="5">RF MTase</shortName>
        <ecNumber evidence="5">2.1.1.297</ecNumber>
    </recommendedName>
    <alternativeName>
        <fullName evidence="5">N5-glutamine methyltransferase PrmC</fullName>
    </alternativeName>
    <alternativeName>
        <fullName evidence="5">Protein-(glutamine-N5) MTase PrmC</fullName>
    </alternativeName>
    <alternativeName>
        <fullName evidence="5">Protein-glutamine N-methyltransferase PrmC</fullName>
    </alternativeName>
</protein>
<reference evidence="8 9" key="1">
    <citation type="submission" date="2018-09" db="EMBL/GenBank/DDBJ databases">
        <title>Genome sequencing of strain 1JSPR-7.</title>
        <authorList>
            <person name="Heo J."/>
            <person name="Kim S.-J."/>
            <person name="Kwon S.-W."/>
        </authorList>
    </citation>
    <scope>NUCLEOTIDE SEQUENCE [LARGE SCALE GENOMIC DNA]</scope>
    <source>
        <strain evidence="8 9">1JSPR-7</strain>
    </source>
</reference>
<organism evidence="8 9">
    <name type="scientific">Lactococcus allomyrinae</name>
    <dbReference type="NCBI Taxonomy" id="2419773"/>
    <lineage>
        <taxon>Bacteria</taxon>
        <taxon>Bacillati</taxon>
        <taxon>Bacillota</taxon>
        <taxon>Bacilli</taxon>
        <taxon>Lactobacillales</taxon>
        <taxon>Streptococcaceae</taxon>
        <taxon>Lactococcus</taxon>
    </lineage>
</organism>
<dbReference type="OrthoDB" id="9800643at2"/>
<dbReference type="NCBIfam" id="TIGR00536">
    <property type="entry name" value="hemK_fam"/>
    <property type="match status" value="1"/>
</dbReference>
<evidence type="ECO:0000256" key="4">
    <source>
        <dbReference type="ARBA" id="ARBA00048391"/>
    </source>
</evidence>
<keyword evidence="2 5" id="KW-0808">Transferase</keyword>
<comment type="similarity">
    <text evidence="5">Belongs to the protein N5-glutamine methyltransferase family. PrmC subfamily.</text>
</comment>
<dbReference type="Gene3D" id="1.10.8.10">
    <property type="entry name" value="DNA helicase RuvA subunit, C-terminal domain"/>
    <property type="match status" value="1"/>
</dbReference>
<evidence type="ECO:0000256" key="3">
    <source>
        <dbReference type="ARBA" id="ARBA00022691"/>
    </source>
</evidence>
<feature type="binding site" evidence="5">
    <location>
        <position position="137"/>
    </location>
    <ligand>
        <name>S-adenosyl-L-methionine</name>
        <dbReference type="ChEBI" id="CHEBI:59789"/>
    </ligand>
</feature>
<evidence type="ECO:0000256" key="2">
    <source>
        <dbReference type="ARBA" id="ARBA00022679"/>
    </source>
</evidence>
<dbReference type="GO" id="GO:0032259">
    <property type="term" value="P:methylation"/>
    <property type="evidence" value="ECO:0007669"/>
    <property type="project" value="UniProtKB-KW"/>
</dbReference>
<dbReference type="Gene3D" id="3.40.50.150">
    <property type="entry name" value="Vaccinia Virus protein VP39"/>
    <property type="match status" value="1"/>
</dbReference>
<gene>
    <name evidence="5 8" type="primary">prmC</name>
    <name evidence="8" type="ORF">D7I46_00360</name>
</gene>
<dbReference type="Pfam" id="PF05175">
    <property type="entry name" value="MTS"/>
    <property type="match status" value="1"/>
</dbReference>
<dbReference type="PRINTS" id="PR00507">
    <property type="entry name" value="N12N6MTFRASE"/>
</dbReference>
<evidence type="ECO:0000256" key="1">
    <source>
        <dbReference type="ARBA" id="ARBA00022603"/>
    </source>
</evidence>
<dbReference type="GO" id="GO:0003676">
    <property type="term" value="F:nucleic acid binding"/>
    <property type="evidence" value="ECO:0007669"/>
    <property type="project" value="InterPro"/>
</dbReference>
<dbReference type="AlphaFoldDB" id="A0A387BFC8"/>
<evidence type="ECO:0000259" key="6">
    <source>
        <dbReference type="Pfam" id="PF05175"/>
    </source>
</evidence>
<comment type="catalytic activity">
    <reaction evidence="4 5">
        <text>L-glutaminyl-[peptide chain release factor] + S-adenosyl-L-methionine = N(5)-methyl-L-glutaminyl-[peptide chain release factor] + S-adenosyl-L-homocysteine + H(+)</text>
        <dbReference type="Rhea" id="RHEA:42896"/>
        <dbReference type="Rhea" id="RHEA-COMP:10271"/>
        <dbReference type="Rhea" id="RHEA-COMP:10272"/>
        <dbReference type="ChEBI" id="CHEBI:15378"/>
        <dbReference type="ChEBI" id="CHEBI:30011"/>
        <dbReference type="ChEBI" id="CHEBI:57856"/>
        <dbReference type="ChEBI" id="CHEBI:59789"/>
        <dbReference type="ChEBI" id="CHEBI:61891"/>
        <dbReference type="EC" id="2.1.1.297"/>
    </reaction>
</comment>
<dbReference type="HAMAP" id="MF_02126">
    <property type="entry name" value="RF_methyltr_PrmC"/>
    <property type="match status" value="1"/>
</dbReference>
<feature type="binding site" evidence="5">
    <location>
        <begin position="180"/>
        <end position="183"/>
    </location>
    <ligand>
        <name>substrate</name>
    </ligand>
</feature>
<evidence type="ECO:0000256" key="5">
    <source>
        <dbReference type="HAMAP-Rule" id="MF_02126"/>
    </source>
</evidence>
<dbReference type="KEGG" id="lact:D7I46_00360"/>
<dbReference type="Proteomes" id="UP000269374">
    <property type="component" value="Chromosome"/>
</dbReference>
<dbReference type="NCBIfam" id="TIGR03534">
    <property type="entry name" value="RF_mod_PrmC"/>
    <property type="match status" value="1"/>
</dbReference>
<dbReference type="EMBL" id="CP032627">
    <property type="protein sequence ID" value="AYF99676.1"/>
    <property type="molecule type" value="Genomic_DNA"/>
</dbReference>
<dbReference type="InterPro" id="IPR002052">
    <property type="entry name" value="DNA_methylase_N6_adenine_CS"/>
</dbReference>
<dbReference type="EC" id="2.1.1.297" evidence="5"/>
<proteinExistence type="inferred from homology"/>
<accession>A0A387BFC8</accession>
<dbReference type="PANTHER" id="PTHR18895">
    <property type="entry name" value="HEMK METHYLTRANSFERASE"/>
    <property type="match status" value="1"/>
</dbReference>
<keyword evidence="9" id="KW-1185">Reference proteome</keyword>
<dbReference type="InterPro" id="IPR004556">
    <property type="entry name" value="HemK-like"/>
</dbReference>
<dbReference type="InterPro" id="IPR029063">
    <property type="entry name" value="SAM-dependent_MTases_sf"/>
</dbReference>
<dbReference type="InterPro" id="IPR007848">
    <property type="entry name" value="Small_mtfrase_dom"/>
</dbReference>
<keyword evidence="1 5" id="KW-0489">Methyltransferase</keyword>
<dbReference type="PANTHER" id="PTHR18895:SF74">
    <property type="entry name" value="MTRF1L RELEASE FACTOR GLUTAMINE METHYLTRANSFERASE"/>
    <property type="match status" value="1"/>
</dbReference>
<dbReference type="PROSITE" id="PS00092">
    <property type="entry name" value="N6_MTASE"/>
    <property type="match status" value="1"/>
</dbReference>
<feature type="binding site" evidence="5">
    <location>
        <position position="180"/>
    </location>
    <ligand>
        <name>S-adenosyl-L-methionine</name>
        <dbReference type="ChEBI" id="CHEBI:59789"/>
    </ligand>
</feature>
<evidence type="ECO:0000259" key="7">
    <source>
        <dbReference type="Pfam" id="PF17827"/>
    </source>
</evidence>
<dbReference type="Pfam" id="PF17827">
    <property type="entry name" value="PrmC_N"/>
    <property type="match status" value="1"/>
</dbReference>
<dbReference type="InterPro" id="IPR050320">
    <property type="entry name" value="N5-glutamine_MTase"/>
</dbReference>
<feature type="domain" description="Release factor glutamine methyltransferase N-terminal" evidence="7">
    <location>
        <begin position="14"/>
        <end position="69"/>
    </location>
</feature>
<dbReference type="SUPFAM" id="SSF53335">
    <property type="entry name" value="S-adenosyl-L-methionine-dependent methyltransferases"/>
    <property type="match status" value="1"/>
</dbReference>
<keyword evidence="3 5" id="KW-0949">S-adenosyl-L-methionine</keyword>
<evidence type="ECO:0000313" key="8">
    <source>
        <dbReference type="EMBL" id="AYF99676.1"/>
    </source>
</evidence>
<dbReference type="CDD" id="cd02440">
    <property type="entry name" value="AdoMet_MTases"/>
    <property type="match status" value="1"/>
</dbReference>
<dbReference type="InterPro" id="IPR019874">
    <property type="entry name" value="RF_methyltr_PrmC"/>
</dbReference>
<feature type="binding site" evidence="5">
    <location>
        <begin position="114"/>
        <end position="118"/>
    </location>
    <ligand>
        <name>S-adenosyl-L-methionine</name>
        <dbReference type="ChEBI" id="CHEBI:59789"/>
    </ligand>
</feature>
<comment type="function">
    <text evidence="5">Methylates the class 1 translation termination release factors RF1/PrfA and RF2/PrfB on the glutamine residue of the universally conserved GGQ motif.</text>
</comment>
<sequence>MLWIETVRMLSADLEEPFALEFVYRNLYELTKLDWLNLQRQEITDSERSVLTELAKRLKNNEPPQYIVGWTEFCDLRFKVDGRVLIPRPETEELVRLILSENDENECLSVLDIGTGSGAIAVALASKRKNWLIEASDLSSDALSVATENADRNAVSVHFTKSDVLSAFMERKKFDIIVSNPPYIAFSDTDEVDDSVIKYEPNSALFAENMGLAIYKKIAKEAPSVLTENGRIYLEIGYKQGQAVSQLFQKQFADKTVSVHQDIFGKDRMISVK</sequence>
<name>A0A387BFC8_9LACT</name>
<dbReference type="GO" id="GO:0102559">
    <property type="term" value="F:peptide chain release factor N(5)-glutamine methyltransferase activity"/>
    <property type="evidence" value="ECO:0007669"/>
    <property type="project" value="UniProtKB-EC"/>
</dbReference>
<feature type="domain" description="Methyltransferase small" evidence="6">
    <location>
        <begin position="97"/>
        <end position="188"/>
    </location>
</feature>
<comment type="caution">
    <text evidence="5">Lacks conserved residue(s) required for the propagation of feature annotation.</text>
</comment>
<dbReference type="InterPro" id="IPR040758">
    <property type="entry name" value="PrmC_N"/>
</dbReference>